<evidence type="ECO:0000256" key="3">
    <source>
        <dbReference type="RuleBase" id="RU003718"/>
    </source>
</evidence>
<dbReference type="CDD" id="cd03784">
    <property type="entry name" value="GT1_Gtf-like"/>
    <property type="match status" value="1"/>
</dbReference>
<dbReference type="PANTHER" id="PTHR48045:SF22">
    <property type="entry name" value="UDP-GLUCURONOSYL_UDP-GLUCOSYLTRANSFERASE"/>
    <property type="match status" value="1"/>
</dbReference>
<dbReference type="Gramene" id="KVI12285">
    <property type="protein sequence ID" value="KVI12285"/>
    <property type="gene ID" value="Ccrd_009287"/>
</dbReference>
<dbReference type="OMA" id="IVEDWRI"/>
<accession>A0A118K7I5</accession>
<evidence type="ECO:0000313" key="5">
    <source>
        <dbReference type="Proteomes" id="UP000243975"/>
    </source>
</evidence>
<dbReference type="SUPFAM" id="SSF53756">
    <property type="entry name" value="UDP-Glycosyltransferase/glycogen phosphorylase"/>
    <property type="match status" value="1"/>
</dbReference>
<sequence>MDEILAGLKQSGVNFLLIARGDAFSRLSRDCGSNGLVTEWCDQLRVLLHSSIGGFLSHCGWNSIKESVFSGVPILTFPITGEQDINSEVIVGDWKIGRKVKTGSNVVARAEIAAVVRRFMDRESDESKEMMERVKKVKGVCRVSVSEGGSATREIDSFIRDQLGLSDSKVGKAVE</sequence>
<dbReference type="InterPro" id="IPR002213">
    <property type="entry name" value="UDP_glucos_trans"/>
</dbReference>
<comment type="caution">
    <text evidence="4">The sequence shown here is derived from an EMBL/GenBank/DDBJ whole genome shotgun (WGS) entry which is preliminary data.</text>
</comment>
<name>A0A118K7I5_CYNCS</name>
<evidence type="ECO:0000256" key="1">
    <source>
        <dbReference type="ARBA" id="ARBA00009995"/>
    </source>
</evidence>
<dbReference type="PROSITE" id="PS00375">
    <property type="entry name" value="UDPGT"/>
    <property type="match status" value="1"/>
</dbReference>
<dbReference type="Proteomes" id="UP000243975">
    <property type="component" value="Unassembled WGS sequence"/>
</dbReference>
<evidence type="ECO:0000256" key="2">
    <source>
        <dbReference type="ARBA" id="ARBA00022679"/>
    </source>
</evidence>
<dbReference type="InterPro" id="IPR035595">
    <property type="entry name" value="UDP_glycos_trans_CS"/>
</dbReference>
<comment type="similarity">
    <text evidence="1 3">Belongs to the UDP-glycosyltransferase family.</text>
</comment>
<dbReference type="Gene3D" id="3.40.50.2000">
    <property type="entry name" value="Glycogen Phosphorylase B"/>
    <property type="match status" value="2"/>
</dbReference>
<keyword evidence="5" id="KW-1185">Reference proteome</keyword>
<dbReference type="EMBL" id="LEKV01000009">
    <property type="protein sequence ID" value="KVI12285.1"/>
    <property type="molecule type" value="Genomic_DNA"/>
</dbReference>
<dbReference type="PANTHER" id="PTHR48045">
    <property type="entry name" value="UDP-GLYCOSYLTRANSFERASE 72B1"/>
    <property type="match status" value="1"/>
</dbReference>
<dbReference type="AlphaFoldDB" id="A0A118K7I5"/>
<keyword evidence="2 3" id="KW-0808">Transferase</keyword>
<evidence type="ECO:0000313" key="4">
    <source>
        <dbReference type="EMBL" id="KVI12285.1"/>
    </source>
</evidence>
<proteinExistence type="inferred from homology"/>
<keyword evidence="3" id="KW-0328">Glycosyltransferase</keyword>
<dbReference type="GO" id="GO:0008194">
    <property type="term" value="F:UDP-glycosyltransferase activity"/>
    <property type="evidence" value="ECO:0007669"/>
    <property type="project" value="InterPro"/>
</dbReference>
<reference evidence="4 5" key="1">
    <citation type="journal article" date="2016" name="Sci. Rep.">
        <title>The genome sequence of the outbreeding globe artichoke constructed de novo incorporating a phase-aware low-pass sequencing strategy of F1 progeny.</title>
        <authorList>
            <person name="Scaglione D."/>
            <person name="Reyes-Chin-Wo S."/>
            <person name="Acquadro A."/>
            <person name="Froenicke L."/>
            <person name="Portis E."/>
            <person name="Beitel C."/>
            <person name="Tirone M."/>
            <person name="Mauro R."/>
            <person name="Lo Monaco A."/>
            <person name="Mauromicale G."/>
            <person name="Faccioli P."/>
            <person name="Cattivelli L."/>
            <person name="Rieseberg L."/>
            <person name="Michelmore R."/>
            <person name="Lanteri S."/>
        </authorList>
    </citation>
    <scope>NUCLEOTIDE SEQUENCE [LARGE SCALE GENOMIC DNA]</scope>
    <source>
        <strain evidence="4">2C</strain>
    </source>
</reference>
<organism evidence="4 5">
    <name type="scientific">Cynara cardunculus var. scolymus</name>
    <name type="common">Globe artichoke</name>
    <name type="synonym">Cynara scolymus</name>
    <dbReference type="NCBI Taxonomy" id="59895"/>
    <lineage>
        <taxon>Eukaryota</taxon>
        <taxon>Viridiplantae</taxon>
        <taxon>Streptophyta</taxon>
        <taxon>Embryophyta</taxon>
        <taxon>Tracheophyta</taxon>
        <taxon>Spermatophyta</taxon>
        <taxon>Magnoliopsida</taxon>
        <taxon>eudicotyledons</taxon>
        <taxon>Gunneridae</taxon>
        <taxon>Pentapetalae</taxon>
        <taxon>asterids</taxon>
        <taxon>campanulids</taxon>
        <taxon>Asterales</taxon>
        <taxon>Asteraceae</taxon>
        <taxon>Carduoideae</taxon>
        <taxon>Cardueae</taxon>
        <taxon>Carduinae</taxon>
        <taxon>Cynara</taxon>
    </lineage>
</organism>
<gene>
    <name evidence="4" type="ORF">Ccrd_009287</name>
</gene>
<protein>
    <submittedName>
        <fullName evidence="4">Uncharacterized protein</fullName>
    </submittedName>
</protein>
<dbReference type="Pfam" id="PF00201">
    <property type="entry name" value="UDPGT"/>
    <property type="match status" value="1"/>
</dbReference>